<reference evidence="2" key="1">
    <citation type="submission" date="2019-08" db="EMBL/GenBank/DDBJ databases">
        <authorList>
            <person name="Kucharzyk K."/>
            <person name="Murdoch R.W."/>
            <person name="Higgins S."/>
            <person name="Loffler F."/>
        </authorList>
    </citation>
    <scope>NUCLEOTIDE SEQUENCE</scope>
</reference>
<proteinExistence type="predicted"/>
<dbReference type="EMBL" id="VSSQ01000006">
    <property type="protein sequence ID" value="MPL58235.1"/>
    <property type="molecule type" value="Genomic_DNA"/>
</dbReference>
<accession>A0A644SUC5</accession>
<organism evidence="2">
    <name type="scientific">bioreactor metagenome</name>
    <dbReference type="NCBI Taxonomy" id="1076179"/>
    <lineage>
        <taxon>unclassified sequences</taxon>
        <taxon>metagenomes</taxon>
        <taxon>ecological metagenomes</taxon>
    </lineage>
</organism>
<name>A0A644SUC5_9ZZZZ</name>
<comment type="caution">
    <text evidence="2">The sequence shown here is derived from an EMBL/GenBank/DDBJ whole genome shotgun (WGS) entry which is preliminary data.</text>
</comment>
<feature type="transmembrane region" description="Helical" evidence="1">
    <location>
        <begin position="7"/>
        <end position="25"/>
    </location>
</feature>
<evidence type="ECO:0000313" key="2">
    <source>
        <dbReference type="EMBL" id="MPL58235.1"/>
    </source>
</evidence>
<dbReference type="AlphaFoldDB" id="A0A644SUC5"/>
<keyword evidence="1" id="KW-0472">Membrane</keyword>
<gene>
    <name evidence="2" type="ORF">SDC9_03766</name>
</gene>
<evidence type="ECO:0000256" key="1">
    <source>
        <dbReference type="SAM" id="Phobius"/>
    </source>
</evidence>
<sequence>MKKINKIIIFLIILILVSSISFLLWDTKILGSEIVGVVPYGNNTPPSWNEKSSEITVNETFKTTNNKDYNNLMMTIGFYKDTNSQDIIKNKTFYNIKTENGKIDIFFTEKLPEKPNSYSIEFRY</sequence>
<keyword evidence="1" id="KW-1133">Transmembrane helix</keyword>
<keyword evidence="1" id="KW-0812">Transmembrane</keyword>
<protein>
    <submittedName>
        <fullName evidence="2">Uncharacterized protein</fullName>
    </submittedName>
</protein>